<feature type="transmembrane region" description="Helical" evidence="5">
    <location>
        <begin position="229"/>
        <end position="246"/>
    </location>
</feature>
<feature type="transmembrane region" description="Helical" evidence="5">
    <location>
        <begin position="448"/>
        <end position="470"/>
    </location>
</feature>
<dbReference type="GO" id="GO:0005774">
    <property type="term" value="C:vacuolar membrane"/>
    <property type="evidence" value="ECO:0007669"/>
    <property type="project" value="TreeGrafter"/>
</dbReference>
<keyword evidence="4 5" id="KW-0472">Membrane</keyword>
<dbReference type="Proteomes" id="UP001152888">
    <property type="component" value="Unassembled WGS sequence"/>
</dbReference>
<accession>A0A9P0P911</accession>
<evidence type="ECO:0000256" key="4">
    <source>
        <dbReference type="ARBA" id="ARBA00023136"/>
    </source>
</evidence>
<name>A0A9P0P911_ACAOB</name>
<reference evidence="7" key="1">
    <citation type="submission" date="2022-03" db="EMBL/GenBank/DDBJ databases">
        <authorList>
            <person name="Sayadi A."/>
        </authorList>
    </citation>
    <scope>NUCLEOTIDE SEQUENCE</scope>
</reference>
<feature type="transmembrane region" description="Helical" evidence="5">
    <location>
        <begin position="346"/>
        <end position="367"/>
    </location>
</feature>
<evidence type="ECO:0000256" key="2">
    <source>
        <dbReference type="ARBA" id="ARBA00022692"/>
    </source>
</evidence>
<feature type="transmembrane region" description="Helical" evidence="5">
    <location>
        <begin position="99"/>
        <end position="121"/>
    </location>
</feature>
<evidence type="ECO:0000259" key="6">
    <source>
        <dbReference type="Pfam" id="PF01490"/>
    </source>
</evidence>
<keyword evidence="3 5" id="KW-1133">Transmembrane helix</keyword>
<dbReference type="OrthoDB" id="1684102at2759"/>
<dbReference type="EMBL" id="CAKOFQ010006773">
    <property type="protein sequence ID" value="CAH1970303.1"/>
    <property type="molecule type" value="Genomic_DNA"/>
</dbReference>
<dbReference type="GO" id="GO:0015179">
    <property type="term" value="F:L-amino acid transmembrane transporter activity"/>
    <property type="evidence" value="ECO:0007669"/>
    <property type="project" value="TreeGrafter"/>
</dbReference>
<evidence type="ECO:0000256" key="5">
    <source>
        <dbReference type="SAM" id="Phobius"/>
    </source>
</evidence>
<feature type="domain" description="Amino acid transporter transmembrane" evidence="6">
    <location>
        <begin position="68"/>
        <end position="467"/>
    </location>
</feature>
<proteinExistence type="predicted"/>
<keyword evidence="8" id="KW-1185">Reference proteome</keyword>
<feature type="transmembrane region" description="Helical" evidence="5">
    <location>
        <begin position="266"/>
        <end position="284"/>
    </location>
</feature>
<dbReference type="Pfam" id="PF01490">
    <property type="entry name" value="Aa_trans"/>
    <property type="match status" value="1"/>
</dbReference>
<feature type="transmembrane region" description="Helical" evidence="5">
    <location>
        <begin position="387"/>
        <end position="407"/>
    </location>
</feature>
<sequence>MSGGEKNYGFVDDGRTNSVSSFSAAISSTEQLTHKDKDNTYTVELKDLKKSLEAGEYDPFKYREIEHPTTNAETFLHLLKGSLGTGILAMPLAFHHSGWALGIVATTAIGLLCTYCIHMLIKCEYELCKRKKVPSLTYPATAECALLEGPEFMQKLAPYSVHVINVFILIYQLGICCVYTVFIGENVHIVLKENDISVDARLVMLMFLLPLILINYVKNLKFLAPLSTVANAVTVVSFGIILYYLIKADITMADRQPVGDYRDFPLFFGTVLFALEAIGVIMPLENEMKTPKSFGGSCGVLNFGMISIILLYVGMGLFGYLAYGQDVGGSVTYSIGSEIPAQVCKLMLVFAIFITHALQMYVAVDIVWNQYLAPKFEKNPYQNVYEYIVRTTLVIACFCLAVAIPYIDLFISLFGALSLSALGLAFPATIQLSTYWYSLKGLSGTWIIVKNILIMLFAVSGLIVGTSTSLEKIIEKFSPDVNVTTIH</sequence>
<dbReference type="PANTHER" id="PTHR22950:SF680">
    <property type="entry name" value="PROTON-COUPLED AMINO ACID TRANSPORTER 4-LIKE PROTEIN"/>
    <property type="match status" value="1"/>
</dbReference>
<feature type="transmembrane region" description="Helical" evidence="5">
    <location>
        <begin position="163"/>
        <end position="184"/>
    </location>
</feature>
<feature type="transmembrane region" description="Helical" evidence="5">
    <location>
        <begin position="413"/>
        <end position="436"/>
    </location>
</feature>
<protein>
    <recommendedName>
        <fullName evidence="6">Amino acid transporter transmembrane domain-containing protein</fullName>
    </recommendedName>
</protein>
<evidence type="ECO:0000256" key="1">
    <source>
        <dbReference type="ARBA" id="ARBA00004141"/>
    </source>
</evidence>
<dbReference type="AlphaFoldDB" id="A0A9P0P911"/>
<evidence type="ECO:0000313" key="7">
    <source>
        <dbReference type="EMBL" id="CAH1970303.1"/>
    </source>
</evidence>
<comment type="caution">
    <text evidence="7">The sequence shown here is derived from an EMBL/GenBank/DDBJ whole genome shotgun (WGS) entry which is preliminary data.</text>
</comment>
<feature type="transmembrane region" description="Helical" evidence="5">
    <location>
        <begin position="296"/>
        <end position="323"/>
    </location>
</feature>
<organism evidence="7 8">
    <name type="scientific">Acanthoscelides obtectus</name>
    <name type="common">Bean weevil</name>
    <name type="synonym">Bruchus obtectus</name>
    <dbReference type="NCBI Taxonomy" id="200917"/>
    <lineage>
        <taxon>Eukaryota</taxon>
        <taxon>Metazoa</taxon>
        <taxon>Ecdysozoa</taxon>
        <taxon>Arthropoda</taxon>
        <taxon>Hexapoda</taxon>
        <taxon>Insecta</taxon>
        <taxon>Pterygota</taxon>
        <taxon>Neoptera</taxon>
        <taxon>Endopterygota</taxon>
        <taxon>Coleoptera</taxon>
        <taxon>Polyphaga</taxon>
        <taxon>Cucujiformia</taxon>
        <taxon>Chrysomeloidea</taxon>
        <taxon>Chrysomelidae</taxon>
        <taxon>Bruchinae</taxon>
        <taxon>Bruchini</taxon>
        <taxon>Acanthoscelides</taxon>
    </lineage>
</organism>
<feature type="transmembrane region" description="Helical" evidence="5">
    <location>
        <begin position="196"/>
        <end position="217"/>
    </location>
</feature>
<dbReference type="InterPro" id="IPR013057">
    <property type="entry name" value="AA_transpt_TM"/>
</dbReference>
<gene>
    <name evidence="7" type="ORF">ACAOBT_LOCUS8853</name>
</gene>
<keyword evidence="2 5" id="KW-0812">Transmembrane</keyword>
<dbReference type="PANTHER" id="PTHR22950">
    <property type="entry name" value="AMINO ACID TRANSPORTER"/>
    <property type="match status" value="1"/>
</dbReference>
<comment type="subcellular location">
    <subcellularLocation>
        <location evidence="1">Membrane</location>
        <topology evidence="1">Multi-pass membrane protein</topology>
    </subcellularLocation>
</comment>
<evidence type="ECO:0000313" key="8">
    <source>
        <dbReference type="Proteomes" id="UP001152888"/>
    </source>
</evidence>
<evidence type="ECO:0000256" key="3">
    <source>
        <dbReference type="ARBA" id="ARBA00022989"/>
    </source>
</evidence>